<gene>
    <name evidence="7" type="primary">mdlC</name>
    <name evidence="7" type="ORF">M4V62_41920</name>
</gene>
<dbReference type="CDD" id="cd07035">
    <property type="entry name" value="TPP_PYR_POX_like"/>
    <property type="match status" value="1"/>
</dbReference>
<dbReference type="EMBL" id="CP097289">
    <property type="protein sequence ID" value="UQT61112.1"/>
    <property type="molecule type" value="Genomic_DNA"/>
</dbReference>
<feature type="domain" description="Thiamine pyrophosphate enzyme N-terminal TPP-binding" evidence="6">
    <location>
        <begin position="6"/>
        <end position="103"/>
    </location>
</feature>
<dbReference type="InterPro" id="IPR029061">
    <property type="entry name" value="THDP-binding"/>
</dbReference>
<keyword evidence="7" id="KW-0456">Lyase</keyword>
<dbReference type="GO" id="GO:0050695">
    <property type="term" value="F:benzoylformate decarboxylase activity"/>
    <property type="evidence" value="ECO:0007669"/>
    <property type="project" value="UniProtKB-EC"/>
</dbReference>
<name>A0ABY4Q4W9_9ACTN</name>
<evidence type="ECO:0000259" key="5">
    <source>
        <dbReference type="Pfam" id="PF02775"/>
    </source>
</evidence>
<comment type="similarity">
    <text evidence="1 3">Belongs to the TPP enzyme family.</text>
</comment>
<dbReference type="EC" id="4.1.1.7" evidence="7"/>
<dbReference type="NCBIfam" id="NF005485">
    <property type="entry name" value="PRK07092.1"/>
    <property type="match status" value="1"/>
</dbReference>
<dbReference type="InterPro" id="IPR012000">
    <property type="entry name" value="Thiamin_PyroP_enz_cen_dom"/>
</dbReference>
<reference evidence="7 8" key="1">
    <citation type="submission" date="2022-05" db="EMBL/GenBank/DDBJ databases">
        <authorList>
            <person name="Zhou X."/>
            <person name="Li K."/>
            <person name="Man Y."/>
        </authorList>
    </citation>
    <scope>NUCLEOTIDE SEQUENCE [LARGE SCALE GENOMIC DNA]</scope>
    <source>
        <strain evidence="7 8">MS405</strain>
    </source>
</reference>
<dbReference type="InterPro" id="IPR011766">
    <property type="entry name" value="TPP_enzyme_TPP-bd"/>
</dbReference>
<dbReference type="Pfam" id="PF00205">
    <property type="entry name" value="TPP_enzyme_M"/>
    <property type="match status" value="1"/>
</dbReference>
<proteinExistence type="inferred from homology"/>
<sequence length="533" mass="55205">MSTVRQRTQELLRHHDMRVIFGNPGSTELPFLAELPEDFTYVLALNEATATAMADGYAQATGKPTVVNLHTSTGLGNAMGSLVNAAGARSPVVALAGQQVRAALPTPSLLVNRHPMALAQGAAKHTAEPARAEDTPAVLGQAILRAGQAPAGPVCVSVPMDDWEQHVDAPAGGTSHRSRTSDSVPAPGALDVLAAQLTQARAPALIAGPELDTEAGYAATVALAERLDAPVWLPAFGPRAGFPSAHIAARGPLPSSADGVAEALEGHDLVLALGAPVFTYYQWTGGPAAAPGTRVVHVTSDPEEAARAVTGTSWLGSPVAAAEALCRSLAGSKVRRRDRLAPRMPSVRTDEEAAPATDGTLRDVEIFTELAKVLPDEGIVVNEAAQQLPAYWQSAAFSRPGSYYFTGAGGLGFGLAGGVGIQLAKPGRPVVAVIGDGSIQYTLQALWTAAQYRVPLTVLVLDNSEYGILKNWGRTLGTGPLPGLDLPGVDIMGLASAYGVKARQARSADQLKTLLTESIAAPEPNLIHIPLAS</sequence>
<feature type="domain" description="Thiamine pyrophosphate enzyme central" evidence="4">
    <location>
        <begin position="192"/>
        <end position="310"/>
    </location>
</feature>
<protein>
    <submittedName>
        <fullName evidence="7">Benzoylformate decarboxylase</fullName>
        <ecNumber evidence="7">4.1.1.7</ecNumber>
    </submittedName>
</protein>
<evidence type="ECO:0000313" key="7">
    <source>
        <dbReference type="EMBL" id="UQT61112.1"/>
    </source>
</evidence>
<dbReference type="InterPro" id="IPR045229">
    <property type="entry name" value="TPP_enz"/>
</dbReference>
<organism evidence="7 8">
    <name type="scientific">Streptomyces durmitorensis</name>
    <dbReference type="NCBI Taxonomy" id="319947"/>
    <lineage>
        <taxon>Bacteria</taxon>
        <taxon>Bacillati</taxon>
        <taxon>Actinomycetota</taxon>
        <taxon>Actinomycetes</taxon>
        <taxon>Kitasatosporales</taxon>
        <taxon>Streptomycetaceae</taxon>
        <taxon>Streptomyces</taxon>
    </lineage>
</organism>
<dbReference type="Pfam" id="PF02775">
    <property type="entry name" value="TPP_enzyme_C"/>
    <property type="match status" value="1"/>
</dbReference>
<dbReference type="RefSeq" id="WP_249592444.1">
    <property type="nucleotide sequence ID" value="NZ_BAAAQL010000053.1"/>
</dbReference>
<dbReference type="InterPro" id="IPR029035">
    <property type="entry name" value="DHS-like_NAD/FAD-binding_dom"/>
</dbReference>
<evidence type="ECO:0000259" key="6">
    <source>
        <dbReference type="Pfam" id="PF02776"/>
    </source>
</evidence>
<dbReference type="Pfam" id="PF02776">
    <property type="entry name" value="TPP_enzyme_N"/>
    <property type="match status" value="1"/>
</dbReference>
<evidence type="ECO:0000313" key="8">
    <source>
        <dbReference type="Proteomes" id="UP000829992"/>
    </source>
</evidence>
<dbReference type="Proteomes" id="UP000829992">
    <property type="component" value="Chromosome"/>
</dbReference>
<evidence type="ECO:0000259" key="4">
    <source>
        <dbReference type="Pfam" id="PF00205"/>
    </source>
</evidence>
<dbReference type="PANTHER" id="PTHR18968">
    <property type="entry name" value="THIAMINE PYROPHOSPHATE ENZYMES"/>
    <property type="match status" value="1"/>
</dbReference>
<dbReference type="Gene3D" id="3.40.50.970">
    <property type="match status" value="2"/>
</dbReference>
<evidence type="ECO:0000256" key="2">
    <source>
        <dbReference type="ARBA" id="ARBA00023052"/>
    </source>
</evidence>
<dbReference type="InterPro" id="IPR012001">
    <property type="entry name" value="Thiamin_PyroP_enz_TPP-bd_dom"/>
</dbReference>
<dbReference type="PROSITE" id="PS00187">
    <property type="entry name" value="TPP_ENZYMES"/>
    <property type="match status" value="1"/>
</dbReference>
<dbReference type="SUPFAM" id="SSF52518">
    <property type="entry name" value="Thiamin diphosphate-binding fold (THDP-binding)"/>
    <property type="match status" value="2"/>
</dbReference>
<keyword evidence="8" id="KW-1185">Reference proteome</keyword>
<dbReference type="InterPro" id="IPR000399">
    <property type="entry name" value="TPP-bd_CS"/>
</dbReference>
<feature type="domain" description="Thiamine pyrophosphate enzyme TPP-binding" evidence="5">
    <location>
        <begin position="393"/>
        <end position="529"/>
    </location>
</feature>
<accession>A0ABY4Q4W9</accession>
<dbReference type="CDD" id="cd02002">
    <property type="entry name" value="TPP_BFDC"/>
    <property type="match status" value="1"/>
</dbReference>
<evidence type="ECO:0000256" key="1">
    <source>
        <dbReference type="ARBA" id="ARBA00007812"/>
    </source>
</evidence>
<dbReference type="PANTHER" id="PTHR18968:SF133">
    <property type="entry name" value="BENZOYLFORMATE DECARBOXYLASE"/>
    <property type="match status" value="1"/>
</dbReference>
<keyword evidence="2 3" id="KW-0786">Thiamine pyrophosphate</keyword>
<dbReference type="Gene3D" id="3.40.50.1220">
    <property type="entry name" value="TPP-binding domain"/>
    <property type="match status" value="1"/>
</dbReference>
<dbReference type="SUPFAM" id="SSF52467">
    <property type="entry name" value="DHS-like NAD/FAD-binding domain"/>
    <property type="match status" value="1"/>
</dbReference>
<evidence type="ECO:0000256" key="3">
    <source>
        <dbReference type="RuleBase" id="RU362132"/>
    </source>
</evidence>